<keyword evidence="4" id="KW-1185">Reference proteome</keyword>
<feature type="coiled-coil region" evidence="1">
    <location>
        <begin position="27"/>
        <end position="102"/>
    </location>
</feature>
<dbReference type="OMA" id="KSTWIVE"/>
<sequence>MSVIDQTRIVVEKYQVRANELKMLRLAELLQTEVDAQTRLAAKLKDEKRRAEEKEIQNRQRTYKDKSTWIVESKEAELISLINLLEDEITALKEKNRCEAQEFERRALLHEAKTKQSFLDDIDALRRRVSETVCLEAGDALSHTIQVNERLSKDFRLLLLELNQVQGSHDKTVKELHEMKRKFEFARSENDSLKRRLLDSKLEKQGLKSRMSELNQHAMSKSNQHAMNTGSEVANHEKPATASTGKTLEEYFTKCLRNTKQRHKSSL</sequence>
<proteinExistence type="predicted"/>
<gene>
    <name evidence="3" type="ORF">THAOC_37918</name>
</gene>
<evidence type="ECO:0000313" key="4">
    <source>
        <dbReference type="Proteomes" id="UP000266841"/>
    </source>
</evidence>
<dbReference type="eggNOG" id="ENOG502TBDD">
    <property type="taxonomic scope" value="Eukaryota"/>
</dbReference>
<reference evidence="3 4" key="1">
    <citation type="journal article" date="2012" name="Genome Biol.">
        <title>Genome and low-iron response of an oceanic diatom adapted to chronic iron limitation.</title>
        <authorList>
            <person name="Lommer M."/>
            <person name="Specht M."/>
            <person name="Roy A.S."/>
            <person name="Kraemer L."/>
            <person name="Andreson R."/>
            <person name="Gutowska M.A."/>
            <person name="Wolf J."/>
            <person name="Bergner S.V."/>
            <person name="Schilhabel M.B."/>
            <person name="Klostermeier U.C."/>
            <person name="Beiko R.G."/>
            <person name="Rosenstiel P."/>
            <person name="Hippler M."/>
            <person name="Laroche J."/>
        </authorList>
    </citation>
    <scope>NUCLEOTIDE SEQUENCE [LARGE SCALE GENOMIC DNA]</scope>
    <source>
        <strain evidence="3 4">CCMP1005</strain>
    </source>
</reference>
<comment type="caution">
    <text evidence="3">The sequence shown here is derived from an EMBL/GenBank/DDBJ whole genome shotgun (WGS) entry which is preliminary data.</text>
</comment>
<protein>
    <recommendedName>
        <fullName evidence="5">Cilia- and flagella-associated protein 157</fullName>
    </recommendedName>
</protein>
<dbReference type="EMBL" id="AGNL01050876">
    <property type="protein sequence ID" value="EJK43620.1"/>
    <property type="molecule type" value="Genomic_DNA"/>
</dbReference>
<feature type="region of interest" description="Disordered" evidence="2">
    <location>
        <begin position="218"/>
        <end position="247"/>
    </location>
</feature>
<dbReference type="Proteomes" id="UP000266841">
    <property type="component" value="Unassembled WGS sequence"/>
</dbReference>
<keyword evidence="1" id="KW-0175">Coiled coil</keyword>
<dbReference type="AlphaFoldDB" id="K0QYA4"/>
<feature type="compositionally biased region" description="Polar residues" evidence="2">
    <location>
        <begin position="218"/>
        <end position="232"/>
    </location>
</feature>
<organism evidence="3 4">
    <name type="scientific">Thalassiosira oceanica</name>
    <name type="common">Marine diatom</name>
    <dbReference type="NCBI Taxonomy" id="159749"/>
    <lineage>
        <taxon>Eukaryota</taxon>
        <taxon>Sar</taxon>
        <taxon>Stramenopiles</taxon>
        <taxon>Ochrophyta</taxon>
        <taxon>Bacillariophyta</taxon>
        <taxon>Coscinodiscophyceae</taxon>
        <taxon>Thalassiosirophycidae</taxon>
        <taxon>Thalassiosirales</taxon>
        <taxon>Thalassiosiraceae</taxon>
        <taxon>Thalassiosira</taxon>
    </lineage>
</organism>
<name>K0QYA4_THAOC</name>
<evidence type="ECO:0000313" key="3">
    <source>
        <dbReference type="EMBL" id="EJK43620.1"/>
    </source>
</evidence>
<evidence type="ECO:0000256" key="2">
    <source>
        <dbReference type="SAM" id="MobiDB-lite"/>
    </source>
</evidence>
<accession>K0QYA4</accession>
<evidence type="ECO:0008006" key="5">
    <source>
        <dbReference type="Google" id="ProtNLM"/>
    </source>
</evidence>
<evidence type="ECO:0000256" key="1">
    <source>
        <dbReference type="SAM" id="Coils"/>
    </source>
</evidence>